<sequence>MSKEILDFWNERAKLEHTSGSNDYIAKEIEQEKIISLISDNSSVAEFGCGNGETAIRLYESKKDINISAYDFSPEMVALANKNKESRGIGNISFDVKDITDNKQLDLKFDYIYTERMLINLANWDVQKTAIIFMSQQLKPGGKLILAENSLDGLSEINTFRESCGLDAINMPWHNQYLLDHDIDTLNVPGCRLVKKHNYTGTYYFVSRVINAYNAKQAGKEPSYDAEINKLALQLPTIDQMSQGKVWVFERHE</sequence>
<dbReference type="GO" id="GO:0008168">
    <property type="term" value="F:methyltransferase activity"/>
    <property type="evidence" value="ECO:0007669"/>
    <property type="project" value="UniProtKB-KW"/>
</dbReference>
<protein>
    <submittedName>
        <fullName evidence="2">Class I SAM-dependent methyltransferase</fullName>
    </submittedName>
</protein>
<evidence type="ECO:0000313" key="2">
    <source>
        <dbReference type="EMBL" id="MBB1485613.1"/>
    </source>
</evidence>
<evidence type="ECO:0000313" key="3">
    <source>
        <dbReference type="Proteomes" id="UP000565262"/>
    </source>
</evidence>
<evidence type="ECO:0000259" key="1">
    <source>
        <dbReference type="Pfam" id="PF13847"/>
    </source>
</evidence>
<dbReference type="CDD" id="cd02440">
    <property type="entry name" value="AdoMet_MTases"/>
    <property type="match status" value="1"/>
</dbReference>
<dbReference type="InterPro" id="IPR029063">
    <property type="entry name" value="SAM-dependent_MTases_sf"/>
</dbReference>
<dbReference type="Gene3D" id="3.40.50.150">
    <property type="entry name" value="Vaccinia Virus protein VP39"/>
    <property type="match status" value="1"/>
</dbReference>
<name>A0A839IJU5_9GAMM</name>
<feature type="domain" description="Methyltransferase" evidence="1">
    <location>
        <begin position="39"/>
        <end position="150"/>
    </location>
</feature>
<dbReference type="EMBL" id="JACJFM010000003">
    <property type="protein sequence ID" value="MBB1485613.1"/>
    <property type="molecule type" value="Genomic_DNA"/>
</dbReference>
<dbReference type="Pfam" id="PF13847">
    <property type="entry name" value="Methyltransf_31"/>
    <property type="match status" value="1"/>
</dbReference>
<keyword evidence="2" id="KW-0808">Transferase</keyword>
<reference evidence="2 3" key="1">
    <citation type="submission" date="2020-08" db="EMBL/GenBank/DDBJ databases">
        <title>Oceanospirillum sp. nov. isolated from marine sediment.</title>
        <authorList>
            <person name="Ji X."/>
        </authorList>
    </citation>
    <scope>NUCLEOTIDE SEQUENCE [LARGE SCALE GENOMIC DNA]</scope>
    <source>
        <strain evidence="2 3">D5</strain>
    </source>
</reference>
<accession>A0A839IJU5</accession>
<dbReference type="AlphaFoldDB" id="A0A839IJU5"/>
<keyword evidence="3" id="KW-1185">Reference proteome</keyword>
<dbReference type="Proteomes" id="UP000565262">
    <property type="component" value="Unassembled WGS sequence"/>
</dbReference>
<dbReference type="GO" id="GO:0032259">
    <property type="term" value="P:methylation"/>
    <property type="evidence" value="ECO:0007669"/>
    <property type="project" value="UniProtKB-KW"/>
</dbReference>
<gene>
    <name evidence="2" type="ORF">H4O21_03200</name>
</gene>
<dbReference type="InterPro" id="IPR025714">
    <property type="entry name" value="Methyltranfer_dom"/>
</dbReference>
<keyword evidence="2" id="KW-0489">Methyltransferase</keyword>
<organism evidence="2 3">
    <name type="scientific">Oceanospirillum sediminis</name>
    <dbReference type="NCBI Taxonomy" id="2760088"/>
    <lineage>
        <taxon>Bacteria</taxon>
        <taxon>Pseudomonadati</taxon>
        <taxon>Pseudomonadota</taxon>
        <taxon>Gammaproteobacteria</taxon>
        <taxon>Oceanospirillales</taxon>
        <taxon>Oceanospirillaceae</taxon>
        <taxon>Oceanospirillum</taxon>
    </lineage>
</organism>
<dbReference type="RefSeq" id="WP_182807404.1">
    <property type="nucleotide sequence ID" value="NZ_JACJFM010000003.1"/>
</dbReference>
<proteinExistence type="predicted"/>
<comment type="caution">
    <text evidence="2">The sequence shown here is derived from an EMBL/GenBank/DDBJ whole genome shotgun (WGS) entry which is preliminary data.</text>
</comment>
<dbReference type="SUPFAM" id="SSF53335">
    <property type="entry name" value="S-adenosyl-L-methionine-dependent methyltransferases"/>
    <property type="match status" value="1"/>
</dbReference>